<keyword evidence="1" id="KW-0175">Coiled coil</keyword>
<accession>A0A7X7LX74</accession>
<sequence length="112" mass="12441">MKLNDPAQLAARMVEVDADLDLAGMPSYSHMWATNAQLRADLARAEARLQMMTLALSKAKSHLLHVELIARSATSVEQVGRQLVQLRQDRDLLEAEWRARPEKTPPGDAPDA</sequence>
<gene>
    <name evidence="2" type="ORF">GX576_10180</name>
</gene>
<dbReference type="Proteomes" id="UP000536534">
    <property type="component" value="Unassembled WGS sequence"/>
</dbReference>
<dbReference type="AlphaFoldDB" id="A0A7X7LX74"/>
<feature type="coiled-coil region" evidence="1">
    <location>
        <begin position="35"/>
        <end position="96"/>
    </location>
</feature>
<organism evidence="2 3">
    <name type="scientific">Thauera phenolivorans</name>
    <dbReference type="NCBI Taxonomy" id="1792543"/>
    <lineage>
        <taxon>Bacteria</taxon>
        <taxon>Pseudomonadati</taxon>
        <taxon>Pseudomonadota</taxon>
        <taxon>Betaproteobacteria</taxon>
        <taxon>Rhodocyclales</taxon>
        <taxon>Zoogloeaceae</taxon>
        <taxon>Thauera</taxon>
    </lineage>
</organism>
<dbReference type="RefSeq" id="WP_068806775.1">
    <property type="nucleotide sequence ID" value="NZ_MBFM01000003.1"/>
</dbReference>
<comment type="caution">
    <text evidence="2">The sequence shown here is derived from an EMBL/GenBank/DDBJ whole genome shotgun (WGS) entry which is preliminary data.</text>
</comment>
<evidence type="ECO:0000313" key="3">
    <source>
        <dbReference type="Proteomes" id="UP000536534"/>
    </source>
</evidence>
<reference evidence="2 3" key="1">
    <citation type="journal article" date="2020" name="Biotechnol. Biofuels">
        <title>New insights from the biogas microbiome by comprehensive genome-resolved metagenomics of nearly 1600 species originating from multiple anaerobic digesters.</title>
        <authorList>
            <person name="Campanaro S."/>
            <person name="Treu L."/>
            <person name="Rodriguez-R L.M."/>
            <person name="Kovalovszki A."/>
            <person name="Ziels R.M."/>
            <person name="Maus I."/>
            <person name="Zhu X."/>
            <person name="Kougias P.G."/>
            <person name="Basile A."/>
            <person name="Luo G."/>
            <person name="Schluter A."/>
            <person name="Konstantinidis K.T."/>
            <person name="Angelidaki I."/>
        </authorList>
    </citation>
    <scope>NUCLEOTIDE SEQUENCE [LARGE SCALE GENOMIC DNA]</scope>
    <source>
        <strain evidence="2">AS06rmzACSIP_256</strain>
    </source>
</reference>
<dbReference type="EMBL" id="JAAYYV010000261">
    <property type="protein sequence ID" value="NLF54740.1"/>
    <property type="molecule type" value="Genomic_DNA"/>
</dbReference>
<evidence type="ECO:0000313" key="2">
    <source>
        <dbReference type="EMBL" id="NLF54740.1"/>
    </source>
</evidence>
<proteinExistence type="predicted"/>
<name>A0A7X7LX74_9RHOO</name>
<evidence type="ECO:0000256" key="1">
    <source>
        <dbReference type="SAM" id="Coils"/>
    </source>
</evidence>
<protein>
    <submittedName>
        <fullName evidence="2">Uncharacterized protein</fullName>
    </submittedName>
</protein>